<dbReference type="OrthoDB" id="2017893at2759"/>
<protein>
    <recommendedName>
        <fullName evidence="2">protein-tyrosine-phosphatase</fullName>
        <ecNumber evidence="2">3.1.3.48</ecNumber>
    </recommendedName>
</protein>
<evidence type="ECO:0000259" key="6">
    <source>
        <dbReference type="PROSITE" id="PS50056"/>
    </source>
</evidence>
<dbReference type="SUPFAM" id="SSF52799">
    <property type="entry name" value="(Phosphotyrosine protein) phosphatases II"/>
    <property type="match status" value="1"/>
</dbReference>
<sequence length="280" mass="32206">MHRNPQFLGSATQQKIFKKNGLYNLQLNLTHFGERKLVYRVEDSPTTDLLTEFPRMVDFIKRHSRESEEDEEEEDLDYLQKERKENTVLIHCQAGSSRSVTVVLAFLIAEKMISSVEEGLSLIVEKGGSPNPNSGFLNQLELWQKMGGKLDANNPDYKQYRMQAMQETMMLQERPANFDEIVTSTPAEHDPSAFKCKKCRRACFLPAAIIPHEKGESGKLFYNKTKRRTKDREVKAVCSSLFLEPMQWMEHLIQGRLNGLLVCPKCSQKVGHFDWSGMQT</sequence>
<dbReference type="InterPro" id="IPR020422">
    <property type="entry name" value="TYR_PHOSPHATASE_DUAL_dom"/>
</dbReference>
<dbReference type="PROSITE" id="PS50056">
    <property type="entry name" value="TYR_PHOSPHATASE_2"/>
    <property type="match status" value="1"/>
</dbReference>
<evidence type="ECO:0000256" key="5">
    <source>
        <dbReference type="PIRSR" id="PIRSR000941-50"/>
    </source>
</evidence>
<evidence type="ECO:0000313" key="7">
    <source>
        <dbReference type="EMBL" id="CBY19397.1"/>
    </source>
</evidence>
<proteinExistence type="inferred from homology"/>
<feature type="active site" description="Phosphocysteine intermediate" evidence="5">
    <location>
        <position position="92"/>
    </location>
</feature>
<dbReference type="PANTHER" id="PTHR45848:SF4">
    <property type="entry name" value="DUAL SPECIFICITY PROTEIN PHOSPHATASE 12"/>
    <property type="match status" value="1"/>
</dbReference>
<dbReference type="InterPro" id="IPR000340">
    <property type="entry name" value="Dual-sp_phosphatase_cat-dom"/>
</dbReference>
<feature type="domain" description="Tyrosine specific protein phosphatases" evidence="6">
    <location>
        <begin position="51"/>
        <end position="114"/>
    </location>
</feature>
<dbReference type="Pfam" id="PF00782">
    <property type="entry name" value="DSPc"/>
    <property type="match status" value="1"/>
</dbReference>
<organism evidence="7">
    <name type="scientific">Oikopleura dioica</name>
    <name type="common">Tunicate</name>
    <dbReference type="NCBI Taxonomy" id="34765"/>
    <lineage>
        <taxon>Eukaryota</taxon>
        <taxon>Metazoa</taxon>
        <taxon>Chordata</taxon>
        <taxon>Tunicata</taxon>
        <taxon>Appendicularia</taxon>
        <taxon>Copelata</taxon>
        <taxon>Oikopleuridae</taxon>
        <taxon>Oikopleura</taxon>
    </lineage>
</organism>
<reference evidence="7" key="1">
    <citation type="journal article" date="2010" name="Science">
        <title>Plasticity of animal genome architecture unmasked by rapid evolution of a pelagic tunicate.</title>
        <authorList>
            <person name="Denoeud F."/>
            <person name="Henriet S."/>
            <person name="Mungpakdee S."/>
            <person name="Aury J.M."/>
            <person name="Da Silva C."/>
            <person name="Brinkmann H."/>
            <person name="Mikhaleva J."/>
            <person name="Olsen L.C."/>
            <person name="Jubin C."/>
            <person name="Canestro C."/>
            <person name="Bouquet J.M."/>
            <person name="Danks G."/>
            <person name="Poulain J."/>
            <person name="Campsteijn C."/>
            <person name="Adamski M."/>
            <person name="Cross I."/>
            <person name="Yadetie F."/>
            <person name="Muffato M."/>
            <person name="Louis A."/>
            <person name="Butcher S."/>
            <person name="Tsagkogeorga G."/>
            <person name="Konrad A."/>
            <person name="Singh S."/>
            <person name="Jensen M.F."/>
            <person name="Cong E.H."/>
            <person name="Eikeseth-Otteraa H."/>
            <person name="Noel B."/>
            <person name="Anthouard V."/>
            <person name="Porcel B.M."/>
            <person name="Kachouri-Lafond R."/>
            <person name="Nishino A."/>
            <person name="Ugolini M."/>
            <person name="Chourrout P."/>
            <person name="Nishida H."/>
            <person name="Aasland R."/>
            <person name="Huzurbazar S."/>
            <person name="Westhof E."/>
            <person name="Delsuc F."/>
            <person name="Lehrach H."/>
            <person name="Reinhardt R."/>
            <person name="Weissenbach J."/>
            <person name="Roy S.W."/>
            <person name="Artiguenave F."/>
            <person name="Postlethwait J.H."/>
            <person name="Manak J.R."/>
            <person name="Thompson E.M."/>
            <person name="Jaillon O."/>
            <person name="Du Pasquier L."/>
            <person name="Boudinot P."/>
            <person name="Liberles D.A."/>
            <person name="Volff J.N."/>
            <person name="Philippe H."/>
            <person name="Lenhard B."/>
            <person name="Roest Crollius H."/>
            <person name="Wincker P."/>
            <person name="Chourrout D."/>
        </authorList>
    </citation>
    <scope>NUCLEOTIDE SEQUENCE [LARGE SCALE GENOMIC DNA]</scope>
</reference>
<dbReference type="EMBL" id="FN653040">
    <property type="protein sequence ID" value="CBY19397.1"/>
    <property type="molecule type" value="Genomic_DNA"/>
</dbReference>
<evidence type="ECO:0000256" key="3">
    <source>
        <dbReference type="ARBA" id="ARBA00022801"/>
    </source>
</evidence>
<keyword evidence="8" id="KW-1185">Reference proteome</keyword>
<evidence type="ECO:0000256" key="1">
    <source>
        <dbReference type="ARBA" id="ARBA00008601"/>
    </source>
</evidence>
<keyword evidence="4" id="KW-0904">Protein phosphatase</keyword>
<accession>E4XE08</accession>
<dbReference type="Gene3D" id="3.90.190.10">
    <property type="entry name" value="Protein tyrosine phosphatase superfamily"/>
    <property type="match status" value="1"/>
</dbReference>
<dbReference type="Proteomes" id="UP000001307">
    <property type="component" value="Unassembled WGS sequence"/>
</dbReference>
<dbReference type="AlphaFoldDB" id="E4XE08"/>
<dbReference type="GO" id="GO:0008138">
    <property type="term" value="F:protein tyrosine/serine/threonine phosphatase activity"/>
    <property type="evidence" value="ECO:0007669"/>
    <property type="project" value="InterPro"/>
</dbReference>
<dbReference type="InterPro" id="IPR029021">
    <property type="entry name" value="Prot-tyrosine_phosphatase-like"/>
</dbReference>
<dbReference type="InterPro" id="IPR016278">
    <property type="entry name" value="DUSP12"/>
</dbReference>
<dbReference type="InParanoid" id="E4XE08"/>
<keyword evidence="3" id="KW-0378">Hydrolase</keyword>
<evidence type="ECO:0000256" key="2">
    <source>
        <dbReference type="ARBA" id="ARBA00013064"/>
    </source>
</evidence>
<dbReference type="SMART" id="SM00195">
    <property type="entry name" value="DSPc"/>
    <property type="match status" value="1"/>
</dbReference>
<comment type="similarity">
    <text evidence="1">Belongs to the protein-tyrosine phosphatase family. Non-receptor class dual specificity subfamily.</text>
</comment>
<gene>
    <name evidence="7" type="ORF">GSOID_T00008408001</name>
</gene>
<evidence type="ECO:0000256" key="4">
    <source>
        <dbReference type="ARBA" id="ARBA00022912"/>
    </source>
</evidence>
<dbReference type="PIRSF" id="PIRSF000941">
    <property type="entry name" value="DUSP12"/>
    <property type="match status" value="1"/>
</dbReference>
<dbReference type="EC" id="3.1.3.48" evidence="2"/>
<dbReference type="PANTHER" id="PTHR45848">
    <property type="entry name" value="DUAL SPECIFICITY PROTEIN PHOSPHATASE 12 FAMILY MEMBER"/>
    <property type="match status" value="1"/>
</dbReference>
<name>E4XE08_OIKDI</name>
<dbReference type="GO" id="GO:0004725">
    <property type="term" value="F:protein tyrosine phosphatase activity"/>
    <property type="evidence" value="ECO:0007669"/>
    <property type="project" value="UniProtKB-EC"/>
</dbReference>
<evidence type="ECO:0000313" key="8">
    <source>
        <dbReference type="Proteomes" id="UP000001307"/>
    </source>
</evidence>
<dbReference type="InterPro" id="IPR000387">
    <property type="entry name" value="Tyr_Pase_dom"/>
</dbReference>